<evidence type="ECO:0000256" key="1">
    <source>
        <dbReference type="SAM" id="MobiDB-lite"/>
    </source>
</evidence>
<evidence type="ECO:0000313" key="3">
    <source>
        <dbReference type="Proteomes" id="UP001431010"/>
    </source>
</evidence>
<reference evidence="2" key="1">
    <citation type="journal article" date="2024" name="Antonie Van Leeuwenhoek">
        <title>Bradyrhizobium ontarionense sp. nov., a novel bacterial symbiont isolated from Aeschynomene indica (Indian jointvetch), harbours photosynthesis, nitrogen fixation and nitrous oxide (N2O) reductase genes.</title>
        <authorList>
            <person name="Bromfield E.S.P."/>
            <person name="Cloutier S."/>
        </authorList>
    </citation>
    <scope>NUCLEOTIDE SEQUENCE</scope>
    <source>
        <strain evidence="2">A19</strain>
    </source>
</reference>
<feature type="region of interest" description="Disordered" evidence="1">
    <location>
        <begin position="1"/>
        <end position="62"/>
    </location>
</feature>
<evidence type="ECO:0008006" key="4">
    <source>
        <dbReference type="Google" id="ProtNLM"/>
    </source>
</evidence>
<accession>A0ABY3R802</accession>
<keyword evidence="3" id="KW-1185">Reference proteome</keyword>
<gene>
    <name evidence="2" type="ORF">LQG66_27915</name>
</gene>
<dbReference type="RefSeq" id="WP_231318929.1">
    <property type="nucleotide sequence ID" value="NZ_CP088156.1"/>
</dbReference>
<name>A0ABY3R802_9BRAD</name>
<proteinExistence type="predicted"/>
<dbReference type="EMBL" id="CP088156">
    <property type="protein sequence ID" value="UFZ03045.1"/>
    <property type="molecule type" value="Genomic_DNA"/>
</dbReference>
<evidence type="ECO:0000313" key="2">
    <source>
        <dbReference type="EMBL" id="UFZ03045.1"/>
    </source>
</evidence>
<protein>
    <recommendedName>
        <fullName evidence="4">DUF4169 domain-containing protein</fullName>
    </recommendedName>
</protein>
<feature type="compositionally biased region" description="Basic and acidic residues" evidence="1">
    <location>
        <begin position="14"/>
        <end position="26"/>
    </location>
</feature>
<organism evidence="2 3">
    <name type="scientific">Bradyrhizobium ontarionense</name>
    <dbReference type="NCBI Taxonomy" id="2898149"/>
    <lineage>
        <taxon>Bacteria</taxon>
        <taxon>Pseudomonadati</taxon>
        <taxon>Pseudomonadota</taxon>
        <taxon>Alphaproteobacteria</taxon>
        <taxon>Hyphomicrobiales</taxon>
        <taxon>Nitrobacteraceae</taxon>
        <taxon>Bradyrhizobium</taxon>
    </lineage>
</organism>
<dbReference type="Proteomes" id="UP001431010">
    <property type="component" value="Chromosome"/>
</dbReference>
<sequence>MTDQTRTSAPAKGGRGERLKQALRENLKRRKAQSRERGQAAAPVENDGLDEAPTGGPDDVTR</sequence>